<evidence type="ECO:0000313" key="1">
    <source>
        <dbReference type="EMBL" id="PRQ03227.1"/>
    </source>
</evidence>
<dbReference type="RefSeq" id="WP_106092193.1">
    <property type="nucleotide sequence ID" value="NZ_PVNL01000108.1"/>
</dbReference>
<sequence length="132" mass="14782">MDTEADDPFFLSRMLARLLASHSRLRGLEAKGAAQLFVSKERARRERYLDEVMALIPRERYPSGDGVWITMDSVLRAFRDEILIDLCRAPTGKELIGASVSVALRSRWAEAGAYGLPPEFLAESPAGQDEER</sequence>
<dbReference type="Proteomes" id="UP000238823">
    <property type="component" value="Unassembled WGS sequence"/>
</dbReference>
<gene>
    <name evidence="1" type="ORF">ENSA7_53040</name>
</gene>
<name>A0A2S9YDM4_9BACT</name>
<organism evidence="1 2">
    <name type="scientific">Enhygromyxa salina</name>
    <dbReference type="NCBI Taxonomy" id="215803"/>
    <lineage>
        <taxon>Bacteria</taxon>
        <taxon>Pseudomonadati</taxon>
        <taxon>Myxococcota</taxon>
        <taxon>Polyangia</taxon>
        <taxon>Nannocystales</taxon>
        <taxon>Nannocystaceae</taxon>
        <taxon>Enhygromyxa</taxon>
    </lineage>
</organism>
<accession>A0A2S9YDM4</accession>
<dbReference type="AlphaFoldDB" id="A0A2S9YDM4"/>
<comment type="caution">
    <text evidence="1">The sequence shown here is derived from an EMBL/GenBank/DDBJ whole genome shotgun (WGS) entry which is preliminary data.</text>
</comment>
<proteinExistence type="predicted"/>
<evidence type="ECO:0000313" key="2">
    <source>
        <dbReference type="Proteomes" id="UP000238823"/>
    </source>
</evidence>
<dbReference type="EMBL" id="PVNL01000108">
    <property type="protein sequence ID" value="PRQ03227.1"/>
    <property type="molecule type" value="Genomic_DNA"/>
</dbReference>
<reference evidence="1 2" key="1">
    <citation type="submission" date="2018-03" db="EMBL/GenBank/DDBJ databases">
        <title>Draft Genome Sequences of the Obligatory Marine Myxobacteria Enhygromyxa salina SWB007.</title>
        <authorList>
            <person name="Poehlein A."/>
            <person name="Moghaddam J.A."/>
            <person name="Harms H."/>
            <person name="Alanjari M."/>
            <person name="Koenig G.M."/>
            <person name="Daniel R."/>
            <person name="Schaeberle T.F."/>
        </authorList>
    </citation>
    <scope>NUCLEOTIDE SEQUENCE [LARGE SCALE GENOMIC DNA]</scope>
    <source>
        <strain evidence="1 2">SWB007</strain>
    </source>
</reference>
<protein>
    <submittedName>
        <fullName evidence="1">Uncharacterized protein</fullName>
    </submittedName>
</protein>